<dbReference type="AlphaFoldDB" id="L1KYL6"/>
<dbReference type="InterPro" id="IPR043132">
    <property type="entry name" value="BCAT-like_C"/>
</dbReference>
<keyword evidence="3" id="KW-0663">Pyridoxal phosphate</keyword>
<protein>
    <submittedName>
        <fullName evidence="4">Putative branched-chain-amino-acid transaminase</fullName>
    </submittedName>
</protein>
<dbReference type="InterPro" id="IPR036038">
    <property type="entry name" value="Aminotransferase-like"/>
</dbReference>
<dbReference type="SUPFAM" id="SSF56752">
    <property type="entry name" value="D-aminoacid aminotransferase-like PLP-dependent enzymes"/>
    <property type="match status" value="1"/>
</dbReference>
<dbReference type="Pfam" id="PF01063">
    <property type="entry name" value="Aminotran_4"/>
    <property type="match status" value="1"/>
</dbReference>
<dbReference type="Gene3D" id="3.30.470.10">
    <property type="match status" value="1"/>
</dbReference>
<keyword evidence="5" id="KW-1185">Reference proteome</keyword>
<dbReference type="GO" id="GO:0046394">
    <property type="term" value="P:carboxylic acid biosynthetic process"/>
    <property type="evidence" value="ECO:0007669"/>
    <property type="project" value="UniProtKB-ARBA"/>
</dbReference>
<dbReference type="Proteomes" id="UP000010411">
    <property type="component" value="Unassembled WGS sequence"/>
</dbReference>
<reference evidence="4 5" key="1">
    <citation type="submission" date="2012-11" db="EMBL/GenBank/DDBJ databases">
        <authorList>
            <person name="Huguet-Tapia J.C."/>
            <person name="Durkin A.S."/>
            <person name="Pettis G.S."/>
            <person name="Badger J.H."/>
        </authorList>
    </citation>
    <scope>NUCLEOTIDE SEQUENCE [LARGE SCALE GENOMIC DNA]</scope>
    <source>
        <strain evidence="4 5">91-03</strain>
    </source>
</reference>
<dbReference type="CDD" id="cd00449">
    <property type="entry name" value="PLPDE_IV"/>
    <property type="match status" value="1"/>
</dbReference>
<comment type="caution">
    <text evidence="4">The sequence shown here is derived from an EMBL/GenBank/DDBJ whole genome shotgun (WGS) entry which is preliminary data.</text>
</comment>
<dbReference type="OrthoDB" id="9804984at2"/>
<evidence type="ECO:0000256" key="2">
    <source>
        <dbReference type="ARBA" id="ARBA00009320"/>
    </source>
</evidence>
<evidence type="ECO:0000256" key="3">
    <source>
        <dbReference type="ARBA" id="ARBA00022898"/>
    </source>
</evidence>
<dbReference type="PATRIC" id="fig|698759.3.peg.3955"/>
<dbReference type="GO" id="GO:0008652">
    <property type="term" value="P:amino acid biosynthetic process"/>
    <property type="evidence" value="ECO:0007669"/>
    <property type="project" value="UniProtKB-ARBA"/>
</dbReference>
<accession>L1KYL6</accession>
<dbReference type="RefSeq" id="WP_009315168.1">
    <property type="nucleotide sequence ID" value="NZ_AEJC01000293.1"/>
</dbReference>
<evidence type="ECO:0000256" key="1">
    <source>
        <dbReference type="ARBA" id="ARBA00001933"/>
    </source>
</evidence>
<dbReference type="PANTHER" id="PTHR42743">
    <property type="entry name" value="AMINO-ACID AMINOTRANSFERASE"/>
    <property type="match status" value="1"/>
</dbReference>
<evidence type="ECO:0000313" key="4">
    <source>
        <dbReference type="EMBL" id="EKX65433.1"/>
    </source>
</evidence>
<dbReference type="FunFam" id="3.20.10.10:FF:000002">
    <property type="entry name" value="D-alanine aminotransferase"/>
    <property type="match status" value="1"/>
</dbReference>
<gene>
    <name evidence="4" type="ORF">STRIP9103_05480</name>
</gene>
<organism evidence="4 5">
    <name type="scientific">Streptomyces ipomoeae 91-03</name>
    <dbReference type="NCBI Taxonomy" id="698759"/>
    <lineage>
        <taxon>Bacteria</taxon>
        <taxon>Bacillati</taxon>
        <taxon>Actinomycetota</taxon>
        <taxon>Actinomycetes</taxon>
        <taxon>Kitasatosporales</taxon>
        <taxon>Streptomycetaceae</taxon>
        <taxon>Streptomyces</taxon>
    </lineage>
</organism>
<evidence type="ECO:0000313" key="5">
    <source>
        <dbReference type="Proteomes" id="UP000010411"/>
    </source>
</evidence>
<sequence>MTGGAGAVAWVDGALLDEAAARPEAWSPSFHYGYGVFEGIRVYPTPRGPSAFRLAEHISRLFASARLYPPLDVIPWTEEDLRRAVVETVGASGHDACYVRPVIHLHTGGVGNDPTVGTARAIVLVTAWGGLLQAGDLQLTISPWRRPGPAILPPGAKANGSYGPLMLAKADAVRRGYDDALLLDEAGHVVESTGANLFIRIGDELISPGLPQGALPGITRSSVFALAPAAGLQVTERSLRLDEVLGADELFLTGTGAEIRAVRSVEHKTIGNGTSPAADELASRYQKVVRGLDPTCGDWLTPCNPSSLSTGGAAS</sequence>
<name>L1KYL6_9ACTN</name>
<dbReference type="GO" id="GO:0003824">
    <property type="term" value="F:catalytic activity"/>
    <property type="evidence" value="ECO:0007669"/>
    <property type="project" value="InterPro"/>
</dbReference>
<proteinExistence type="inferred from homology"/>
<comment type="similarity">
    <text evidence="2">Belongs to the class-IV pyridoxal-phosphate-dependent aminotransferase family.</text>
</comment>
<dbReference type="InterPro" id="IPR050571">
    <property type="entry name" value="Class-IV_PLP-Dep_Aminotrnsfr"/>
</dbReference>
<dbReference type="InterPro" id="IPR043131">
    <property type="entry name" value="BCAT-like_N"/>
</dbReference>
<dbReference type="PANTHER" id="PTHR42743:SF11">
    <property type="entry name" value="AMINODEOXYCHORISMATE LYASE"/>
    <property type="match status" value="1"/>
</dbReference>
<comment type="cofactor">
    <cofactor evidence="1">
        <name>pyridoxal 5'-phosphate</name>
        <dbReference type="ChEBI" id="CHEBI:597326"/>
    </cofactor>
</comment>
<dbReference type="Gene3D" id="3.20.10.10">
    <property type="entry name" value="D-amino Acid Aminotransferase, subunit A, domain 2"/>
    <property type="match status" value="1"/>
</dbReference>
<dbReference type="EMBL" id="AEJC01000293">
    <property type="protein sequence ID" value="EKX65433.1"/>
    <property type="molecule type" value="Genomic_DNA"/>
</dbReference>
<dbReference type="InterPro" id="IPR001544">
    <property type="entry name" value="Aminotrans_IV"/>
</dbReference>